<organism evidence="2 3">
    <name type="scientific">Geodia barretti</name>
    <name type="common">Barrett's horny sponge</name>
    <dbReference type="NCBI Taxonomy" id="519541"/>
    <lineage>
        <taxon>Eukaryota</taxon>
        <taxon>Metazoa</taxon>
        <taxon>Porifera</taxon>
        <taxon>Demospongiae</taxon>
        <taxon>Heteroscleromorpha</taxon>
        <taxon>Tetractinellida</taxon>
        <taxon>Astrophorina</taxon>
        <taxon>Geodiidae</taxon>
        <taxon>Geodia</taxon>
    </lineage>
</organism>
<evidence type="ECO:0000313" key="3">
    <source>
        <dbReference type="Proteomes" id="UP001174909"/>
    </source>
</evidence>
<proteinExistence type="predicted"/>
<dbReference type="Proteomes" id="UP001174909">
    <property type="component" value="Unassembled WGS sequence"/>
</dbReference>
<comment type="caution">
    <text evidence="2">The sequence shown here is derived from an EMBL/GenBank/DDBJ whole genome shotgun (WGS) entry which is preliminary data.</text>
</comment>
<name>A0AA35S1G0_GEOBA</name>
<accession>A0AA35S1G0</accession>
<feature type="compositionally biased region" description="Basic and acidic residues" evidence="1">
    <location>
        <begin position="135"/>
        <end position="144"/>
    </location>
</feature>
<dbReference type="EMBL" id="CASHTH010001853">
    <property type="protein sequence ID" value="CAI8020883.1"/>
    <property type="molecule type" value="Genomic_DNA"/>
</dbReference>
<sequence>MFSVSQQLSMHVAIPEYERSVDEFKELHSVVEKERRELSEILCDLSVTDSKHSQMKKEEAELTHNSSLLEEKISDEKQKIDHIKQLYKETSEKVVLAKKALMEVEDKLLLSQKKEDAEGRERARKLGSARRRIQTARDEVKDAEERNEMLQTKVLRFQRDIEEANKKELECEACASKNISDFKGIHTEV</sequence>
<feature type="compositionally biased region" description="Basic residues" evidence="1">
    <location>
        <begin position="122"/>
        <end position="134"/>
    </location>
</feature>
<evidence type="ECO:0000256" key="1">
    <source>
        <dbReference type="SAM" id="MobiDB-lite"/>
    </source>
</evidence>
<feature type="region of interest" description="Disordered" evidence="1">
    <location>
        <begin position="119"/>
        <end position="144"/>
    </location>
</feature>
<keyword evidence="3" id="KW-1185">Reference proteome</keyword>
<evidence type="ECO:0000313" key="2">
    <source>
        <dbReference type="EMBL" id="CAI8020883.1"/>
    </source>
</evidence>
<protein>
    <submittedName>
        <fullName evidence="2">Uncharacterized protein</fullName>
    </submittedName>
</protein>
<reference evidence="2" key="1">
    <citation type="submission" date="2023-03" db="EMBL/GenBank/DDBJ databases">
        <authorList>
            <person name="Steffen K."/>
            <person name="Cardenas P."/>
        </authorList>
    </citation>
    <scope>NUCLEOTIDE SEQUENCE</scope>
</reference>
<dbReference type="AlphaFoldDB" id="A0AA35S1G0"/>
<gene>
    <name evidence="2" type="ORF">GBAR_LOCUS12448</name>
</gene>